<proteinExistence type="predicted"/>
<dbReference type="AlphaFoldDB" id="A0AAU9QJ71"/>
<reference evidence="1" key="1">
    <citation type="submission" date="2022-01" db="EMBL/GenBank/DDBJ databases">
        <authorList>
            <person name="Lagorce A."/>
        </authorList>
    </citation>
    <scope>NUCLEOTIDE SEQUENCE</scope>
    <source>
        <strain evidence="1">Th15_F1_A12</strain>
    </source>
</reference>
<comment type="caution">
    <text evidence="1">The sequence shown here is derived from an EMBL/GenBank/DDBJ whole genome shotgun (WGS) entry which is preliminary data.</text>
</comment>
<sequence>MTEALHSKEALMLGLNSGLFVECNYAYQTSQLSYLALLFVGL</sequence>
<evidence type="ECO:0000313" key="1">
    <source>
        <dbReference type="EMBL" id="CAH1578221.1"/>
    </source>
</evidence>
<evidence type="ECO:0000313" key="2">
    <source>
        <dbReference type="Proteomes" id="UP001295462"/>
    </source>
</evidence>
<dbReference type="EMBL" id="CAKMUD010000057">
    <property type="protein sequence ID" value="CAH1578221.1"/>
    <property type="molecule type" value="Genomic_DNA"/>
</dbReference>
<protein>
    <recommendedName>
        <fullName evidence="3">DUF3265 domain-containing protein</fullName>
    </recommendedName>
</protein>
<gene>
    <name evidence="1" type="ORF">THF1A12_150062</name>
</gene>
<evidence type="ECO:0008006" key="3">
    <source>
        <dbReference type="Google" id="ProtNLM"/>
    </source>
</evidence>
<organism evidence="1 2">
    <name type="scientific">Vibrio jasicida</name>
    <dbReference type="NCBI Taxonomy" id="766224"/>
    <lineage>
        <taxon>Bacteria</taxon>
        <taxon>Pseudomonadati</taxon>
        <taxon>Pseudomonadota</taxon>
        <taxon>Gammaproteobacteria</taxon>
        <taxon>Vibrionales</taxon>
        <taxon>Vibrionaceae</taxon>
        <taxon>Vibrio</taxon>
    </lineage>
</organism>
<dbReference type="Proteomes" id="UP001295462">
    <property type="component" value="Unassembled WGS sequence"/>
</dbReference>
<name>A0AAU9QJ71_9VIBR</name>
<accession>A0AAU9QJ71</accession>